<keyword evidence="1" id="KW-1133">Transmembrane helix</keyword>
<dbReference type="Proteomes" id="UP000215027">
    <property type="component" value="Chromosome I"/>
</dbReference>
<keyword evidence="1" id="KW-0472">Membrane</keyword>
<proteinExistence type="predicted"/>
<name>A0A160T018_9CHLR</name>
<feature type="transmembrane region" description="Helical" evidence="1">
    <location>
        <begin position="63"/>
        <end position="85"/>
    </location>
</feature>
<dbReference type="KEGG" id="pbf:CFX0092_A1343"/>
<evidence type="ECO:0000256" key="1">
    <source>
        <dbReference type="SAM" id="Phobius"/>
    </source>
</evidence>
<gene>
    <name evidence="2" type="ORF">CFX0092_A1343</name>
</gene>
<keyword evidence="3" id="KW-1185">Reference proteome</keyword>
<organism evidence="2 3">
    <name type="scientific">Candidatus Promineifilum breve</name>
    <dbReference type="NCBI Taxonomy" id="1806508"/>
    <lineage>
        <taxon>Bacteria</taxon>
        <taxon>Bacillati</taxon>
        <taxon>Chloroflexota</taxon>
        <taxon>Ardenticatenia</taxon>
        <taxon>Candidatus Promineifilales</taxon>
        <taxon>Candidatus Promineifilaceae</taxon>
        <taxon>Candidatus Promineifilum</taxon>
    </lineage>
</organism>
<protein>
    <submittedName>
        <fullName evidence="2">Uncharacterized protein</fullName>
    </submittedName>
</protein>
<dbReference type="EMBL" id="LN890655">
    <property type="protein sequence ID" value="CUS03221.2"/>
    <property type="molecule type" value="Genomic_DNA"/>
</dbReference>
<evidence type="ECO:0000313" key="2">
    <source>
        <dbReference type="EMBL" id="CUS03221.2"/>
    </source>
</evidence>
<dbReference type="AlphaFoldDB" id="A0A160T018"/>
<accession>A0A160T018</accession>
<sequence>MTLRVRPGETVRFPAECVACGQPARERLSLHKRRGQVTRRVDAPLCADCARQLARRSGQEERLLRLSWPAAALTAVALALPAALALSGVGWWLRLPIAVGLGLAGGAFIRWALVRRAAAAELPERRAVRQAAQIVDFTWRDMTLAFTNHAMADRVRALNPGLVVDEPAVEAAPPADTTN</sequence>
<evidence type="ECO:0000313" key="3">
    <source>
        <dbReference type="Proteomes" id="UP000215027"/>
    </source>
</evidence>
<reference evidence="2" key="1">
    <citation type="submission" date="2016-01" db="EMBL/GenBank/DDBJ databases">
        <authorList>
            <person name="Mcilroy J.S."/>
            <person name="Karst M S."/>
            <person name="Albertsen M."/>
        </authorList>
    </citation>
    <scope>NUCLEOTIDE SEQUENCE</scope>
    <source>
        <strain evidence="2">Cfx-K</strain>
    </source>
</reference>
<feature type="transmembrane region" description="Helical" evidence="1">
    <location>
        <begin position="91"/>
        <end position="113"/>
    </location>
</feature>
<keyword evidence="1" id="KW-0812">Transmembrane</keyword>